<dbReference type="PROSITE" id="PS51349">
    <property type="entry name" value="FMN_HYDROXY_ACID_DH_2"/>
    <property type="match status" value="1"/>
</dbReference>
<dbReference type="AlphaFoldDB" id="A0A835DYE8"/>
<dbReference type="OrthoDB" id="25826at2759"/>
<comment type="cofactor">
    <cofactor evidence="1">
        <name>FMN</name>
        <dbReference type="ChEBI" id="CHEBI:58210"/>
    </cofactor>
</comment>
<evidence type="ECO:0000256" key="1">
    <source>
        <dbReference type="ARBA" id="ARBA00001917"/>
    </source>
</evidence>
<dbReference type="InterPro" id="IPR013785">
    <property type="entry name" value="Aldolase_TIM"/>
</dbReference>
<dbReference type="GO" id="GO:0010181">
    <property type="term" value="F:FMN binding"/>
    <property type="evidence" value="ECO:0007669"/>
    <property type="project" value="InterPro"/>
</dbReference>
<evidence type="ECO:0000259" key="4">
    <source>
        <dbReference type="PROSITE" id="PS51349"/>
    </source>
</evidence>
<dbReference type="GO" id="GO:0005777">
    <property type="term" value="C:peroxisome"/>
    <property type="evidence" value="ECO:0007669"/>
    <property type="project" value="TreeGrafter"/>
</dbReference>
<dbReference type="GO" id="GO:0003973">
    <property type="term" value="F:(S)-2-hydroxy-acid oxidase activity"/>
    <property type="evidence" value="ECO:0007669"/>
    <property type="project" value="TreeGrafter"/>
</dbReference>
<organism evidence="5 6">
    <name type="scientific">Digitaria exilis</name>
    <dbReference type="NCBI Taxonomy" id="1010633"/>
    <lineage>
        <taxon>Eukaryota</taxon>
        <taxon>Viridiplantae</taxon>
        <taxon>Streptophyta</taxon>
        <taxon>Embryophyta</taxon>
        <taxon>Tracheophyta</taxon>
        <taxon>Spermatophyta</taxon>
        <taxon>Magnoliopsida</taxon>
        <taxon>Liliopsida</taxon>
        <taxon>Poales</taxon>
        <taxon>Poaceae</taxon>
        <taxon>PACMAD clade</taxon>
        <taxon>Panicoideae</taxon>
        <taxon>Panicodae</taxon>
        <taxon>Paniceae</taxon>
        <taxon>Anthephorinae</taxon>
        <taxon>Digitaria</taxon>
    </lineage>
</organism>
<dbReference type="Gene3D" id="3.20.20.70">
    <property type="entry name" value="Aldolase class I"/>
    <property type="match status" value="3"/>
</dbReference>
<comment type="caution">
    <text evidence="5">The sequence shown here is derived from an EMBL/GenBank/DDBJ whole genome shotgun (WGS) entry which is preliminary data.</text>
</comment>
<dbReference type="InterPro" id="IPR037396">
    <property type="entry name" value="FMN_HAD"/>
</dbReference>
<dbReference type="InterPro" id="IPR000262">
    <property type="entry name" value="FMN-dep_DH"/>
</dbReference>
<dbReference type="SUPFAM" id="SSF51395">
    <property type="entry name" value="FMN-linked oxidoreductases"/>
    <property type="match status" value="1"/>
</dbReference>
<name>A0A835DYE8_9POAL</name>
<dbReference type="CDD" id="cd02809">
    <property type="entry name" value="alpha_hydroxyacid_oxid_FMN"/>
    <property type="match status" value="1"/>
</dbReference>
<dbReference type="PANTHER" id="PTHR10578">
    <property type="entry name" value="S -2-HYDROXY-ACID OXIDASE-RELATED"/>
    <property type="match status" value="1"/>
</dbReference>
<dbReference type="Pfam" id="PF01070">
    <property type="entry name" value="FMN_dh"/>
    <property type="match status" value="2"/>
</dbReference>
<dbReference type="InterPro" id="IPR012133">
    <property type="entry name" value="Alpha-hydoxy_acid_DH_FMN"/>
</dbReference>
<comment type="similarity">
    <text evidence="3">Belongs to the FMN-dependent alpha-hydroxy acid dehydrogenase family.</text>
</comment>
<dbReference type="Proteomes" id="UP000636709">
    <property type="component" value="Unassembled WGS sequence"/>
</dbReference>
<proteinExistence type="inferred from homology"/>
<accession>A0A835DYE8</accession>
<evidence type="ECO:0000256" key="3">
    <source>
        <dbReference type="ARBA" id="ARBA00024042"/>
    </source>
</evidence>
<gene>
    <name evidence="5" type="ORF">HU200_064216</name>
</gene>
<reference evidence="5" key="1">
    <citation type="submission" date="2020-07" db="EMBL/GenBank/DDBJ databases">
        <title>Genome sequence and genetic diversity analysis of an under-domesticated orphan crop, white fonio (Digitaria exilis).</title>
        <authorList>
            <person name="Bennetzen J.L."/>
            <person name="Chen S."/>
            <person name="Ma X."/>
            <person name="Wang X."/>
            <person name="Yssel A.E.J."/>
            <person name="Chaluvadi S.R."/>
            <person name="Johnson M."/>
            <person name="Gangashetty P."/>
            <person name="Hamidou F."/>
            <person name="Sanogo M.D."/>
            <person name="Zwaenepoel A."/>
            <person name="Wallace J."/>
            <person name="Van De Peer Y."/>
            <person name="Van Deynze A."/>
        </authorList>
    </citation>
    <scope>NUCLEOTIDE SEQUENCE</scope>
    <source>
        <tissue evidence="5">Leaves</tissue>
    </source>
</reference>
<protein>
    <recommendedName>
        <fullName evidence="4">FMN hydroxy acid dehydrogenase domain-containing protein</fullName>
    </recommendedName>
</protein>
<evidence type="ECO:0000313" key="5">
    <source>
        <dbReference type="EMBL" id="KAF8649676.1"/>
    </source>
</evidence>
<keyword evidence="2" id="KW-0560">Oxidoreductase</keyword>
<evidence type="ECO:0000313" key="6">
    <source>
        <dbReference type="Proteomes" id="UP000636709"/>
    </source>
</evidence>
<evidence type="ECO:0000256" key="2">
    <source>
        <dbReference type="ARBA" id="ARBA00023002"/>
    </source>
</evidence>
<dbReference type="PANTHER" id="PTHR10578:SF72">
    <property type="entry name" value="GLYCOLATE OXIDASE 2"/>
    <property type="match status" value="1"/>
</dbReference>
<sequence>MACVEKVSVADGGRDKSREMVLIATNVRDYKDLAVMKLPRMAYDYYAMGAEDQRTVKENEEAFSRIQFRPRVLIDVSHIDMSTSVLGYNISIPIMIAPTALHKMAHPEGELASARAAATAGTIMVYKDRNLVQRLIRRAEKAGYKAIVLTVDAPCLGRREADVKNRFTLPPNVVLKNFEGVNFGNIDKVVREAKGRVPVFLDGGIRRGTDVFKALAMGASGIGRPVLFALAVDGEAGVRNALRMLKDELEVAMALCGCPSLKEITRAHVTTESDRIRRSLL</sequence>
<feature type="domain" description="FMN hydroxy acid dehydrogenase" evidence="4">
    <location>
        <begin position="19"/>
        <end position="281"/>
    </location>
</feature>
<keyword evidence="6" id="KW-1185">Reference proteome</keyword>
<dbReference type="EMBL" id="JACEFO010002753">
    <property type="protein sequence ID" value="KAF8649676.1"/>
    <property type="molecule type" value="Genomic_DNA"/>
</dbReference>